<dbReference type="GO" id="GO:0016620">
    <property type="term" value="F:oxidoreductase activity, acting on the aldehyde or oxo group of donors, NAD or NADP as acceptor"/>
    <property type="evidence" value="ECO:0007669"/>
    <property type="project" value="InterPro"/>
</dbReference>
<dbReference type="Pfam" id="PF00171">
    <property type="entry name" value="Aldedh"/>
    <property type="match status" value="1"/>
</dbReference>
<dbReference type="EMBL" id="KQ418038">
    <property type="protein sequence ID" value="KOF89163.1"/>
    <property type="molecule type" value="Genomic_DNA"/>
</dbReference>
<dbReference type="InterPro" id="IPR016163">
    <property type="entry name" value="Ald_DH_C"/>
</dbReference>
<dbReference type="KEGG" id="obi:106870422"/>
<dbReference type="OrthoDB" id="310895at2759"/>
<dbReference type="Gene3D" id="3.40.605.10">
    <property type="entry name" value="Aldehyde Dehydrogenase, Chain A, domain 1"/>
    <property type="match status" value="1"/>
</dbReference>
<feature type="domain" description="Aldehyde dehydrogenase" evidence="5">
    <location>
        <begin position="24"/>
        <end position="486"/>
    </location>
</feature>
<name>A0A0L8HIS8_OCTBM</name>
<dbReference type="STRING" id="37653.A0A0L8HIS8"/>
<evidence type="ECO:0000256" key="3">
    <source>
        <dbReference type="ARBA" id="ARBA00053286"/>
    </source>
</evidence>
<dbReference type="OMA" id="GTYAINW"/>
<evidence type="ECO:0000259" key="5">
    <source>
        <dbReference type="Pfam" id="PF00171"/>
    </source>
</evidence>
<sequence length="495" mass="55455">MAGIPPPNKNPEIKFTKIFINNQFVDSANGKTYPVINPYTTKKICDVQEGSKTDIDKAVQACKLAFKRGTPWRRMDASRRGHLLYRLADLFERDIAHLSSLETLNTGKPYKNSYQDMVHSVQILRYFAGWADKNMGQNIPVDGDFFSVTKHEPVGICGLIIPWNYPIVMMTCKMAPALSCGNCIVIKPAEQTPLTALYCASLVKEAGFPPGVVNVVPGYGTTCGQSISSHQDINKVSFTGSTEVGKLVMQAAGSSNLKRCSLELSGKCPLVVFPDTDLDFAVQQAHEAAFENMGQCRWSGARTYVHESIYEEFIKRSVEHATQRKIGDPYELETEHGPQIDEEQYNKVIDYIKSAQEQGAKLKYGGNKHGDKGYYIEPTVFSDVSDNMKIAKEEIFGPVQLLMKFRDLDEVIDRCNQSDYGMAAAIFTNDVNKIMTFTNAVNTGTVWVNTYHYWFPQAPFGGYKTSGISREMGKYALREYTEVKSIIYRIPQKNS</sequence>
<dbReference type="PANTHER" id="PTHR11699">
    <property type="entry name" value="ALDEHYDE DEHYDROGENASE-RELATED"/>
    <property type="match status" value="1"/>
</dbReference>
<dbReference type="FunFam" id="3.40.605.10:FF:000026">
    <property type="entry name" value="Aldehyde dehydrogenase, putative"/>
    <property type="match status" value="1"/>
</dbReference>
<dbReference type="SUPFAM" id="SSF53720">
    <property type="entry name" value="ALDH-like"/>
    <property type="match status" value="1"/>
</dbReference>
<comment type="similarity">
    <text evidence="1">Belongs to the aldehyde dehydrogenase family.</text>
</comment>
<accession>A0A0L8HIS8</accession>
<dbReference type="InterPro" id="IPR016161">
    <property type="entry name" value="Ald_DH/histidinol_DH"/>
</dbReference>
<comment type="function">
    <text evidence="3">Omega-crystallins are structural components of squids and octopi eye lens. Contains relatively little if any DHAL activity.</text>
</comment>
<dbReference type="GO" id="GO:0005212">
    <property type="term" value="F:structural constituent of eye lens"/>
    <property type="evidence" value="ECO:0007669"/>
    <property type="project" value="UniProtKB-KW"/>
</dbReference>
<keyword evidence="2" id="KW-0273">Eye lens protein</keyword>
<dbReference type="InterPro" id="IPR016162">
    <property type="entry name" value="Ald_DH_N"/>
</dbReference>
<protein>
    <recommendedName>
        <fullName evidence="4">Omega-crystallin</fullName>
    </recommendedName>
</protein>
<dbReference type="FunFam" id="3.40.309.10:FF:000001">
    <property type="entry name" value="Mitochondrial aldehyde dehydrogenase 2"/>
    <property type="match status" value="1"/>
</dbReference>
<dbReference type="AlphaFoldDB" id="A0A0L8HIS8"/>
<dbReference type="CDD" id="cd07141">
    <property type="entry name" value="ALDH_F1AB_F2_RALDH1"/>
    <property type="match status" value="1"/>
</dbReference>
<dbReference type="Gene3D" id="3.40.309.10">
    <property type="entry name" value="Aldehyde Dehydrogenase, Chain A, domain 2"/>
    <property type="match status" value="1"/>
</dbReference>
<evidence type="ECO:0000256" key="4">
    <source>
        <dbReference type="ARBA" id="ARBA00068070"/>
    </source>
</evidence>
<dbReference type="InterPro" id="IPR015590">
    <property type="entry name" value="Aldehyde_DH_dom"/>
</dbReference>
<evidence type="ECO:0000256" key="2">
    <source>
        <dbReference type="ARBA" id="ARBA00022613"/>
    </source>
</evidence>
<evidence type="ECO:0000256" key="1">
    <source>
        <dbReference type="ARBA" id="ARBA00009986"/>
    </source>
</evidence>
<evidence type="ECO:0000313" key="6">
    <source>
        <dbReference type="EMBL" id="KOF89163.1"/>
    </source>
</evidence>
<dbReference type="FunFam" id="3.40.605.10:FF:000050">
    <property type="entry name" value="Aldehyde dehydrogenase, mitochondrial"/>
    <property type="match status" value="1"/>
</dbReference>
<proteinExistence type="inferred from homology"/>
<reference evidence="6" key="1">
    <citation type="submission" date="2015-07" db="EMBL/GenBank/DDBJ databases">
        <title>MeaNS - Measles Nucleotide Surveillance Program.</title>
        <authorList>
            <person name="Tran T."/>
            <person name="Druce J."/>
        </authorList>
    </citation>
    <scope>NUCLEOTIDE SEQUENCE</scope>
    <source>
        <strain evidence="6">UCB-OBI-ISO-001</strain>
        <tissue evidence="6">Gonad</tissue>
    </source>
</reference>
<organism evidence="6">
    <name type="scientific">Octopus bimaculoides</name>
    <name type="common">California two-spotted octopus</name>
    <dbReference type="NCBI Taxonomy" id="37653"/>
    <lineage>
        <taxon>Eukaryota</taxon>
        <taxon>Metazoa</taxon>
        <taxon>Spiralia</taxon>
        <taxon>Lophotrochozoa</taxon>
        <taxon>Mollusca</taxon>
        <taxon>Cephalopoda</taxon>
        <taxon>Coleoidea</taxon>
        <taxon>Octopodiformes</taxon>
        <taxon>Octopoda</taxon>
        <taxon>Incirrata</taxon>
        <taxon>Octopodidae</taxon>
        <taxon>Octopus</taxon>
    </lineage>
</organism>
<gene>
    <name evidence="6" type="ORF">OCBIM_22013583mg</name>
</gene>